<feature type="transmembrane region" description="Helical" evidence="1">
    <location>
        <begin position="52"/>
        <end position="74"/>
    </location>
</feature>
<evidence type="ECO:0000256" key="1">
    <source>
        <dbReference type="SAM" id="Phobius"/>
    </source>
</evidence>
<keyword evidence="1" id="KW-1133">Transmembrane helix</keyword>
<dbReference type="EMBL" id="CAJRAY010000005">
    <property type="protein sequence ID" value="CAG5077075.1"/>
    <property type="molecule type" value="Genomic_DNA"/>
</dbReference>
<dbReference type="RefSeq" id="WP_213483125.1">
    <property type="nucleotide sequence ID" value="NZ_CAJRAY010000005.1"/>
</dbReference>
<reference evidence="2 3" key="1">
    <citation type="submission" date="2021-04" db="EMBL/GenBank/DDBJ databases">
        <authorList>
            <person name="Rakotoarivonina H."/>
        </authorList>
    </citation>
    <scope>NUCLEOTIDE SEQUENCE [LARGE SCALE GENOMIC DNA]</scope>
    <source>
        <strain evidence="2 3">XE</strain>
    </source>
</reference>
<name>A0ABM8UZL6_THEXY</name>
<protein>
    <recommendedName>
        <fullName evidence="4">DUF3995 domain-containing protein</fullName>
    </recommendedName>
</protein>
<organism evidence="2 3">
    <name type="scientific">Thermobacillus xylanilyticus</name>
    <dbReference type="NCBI Taxonomy" id="76633"/>
    <lineage>
        <taxon>Bacteria</taxon>
        <taxon>Bacillati</taxon>
        <taxon>Bacillota</taxon>
        <taxon>Bacilli</taxon>
        <taxon>Bacillales</taxon>
        <taxon>Paenibacillaceae</taxon>
        <taxon>Thermobacillus</taxon>
    </lineage>
</organism>
<feature type="transmembrane region" description="Helical" evidence="1">
    <location>
        <begin position="7"/>
        <end position="32"/>
    </location>
</feature>
<evidence type="ECO:0000313" key="2">
    <source>
        <dbReference type="EMBL" id="CAG5077075.1"/>
    </source>
</evidence>
<keyword evidence="3" id="KW-1185">Reference proteome</keyword>
<gene>
    <name evidence="2" type="primary">txxe 144</name>
    <name evidence="2" type="ORF">TXXE_01125</name>
</gene>
<dbReference type="InterPro" id="IPR025058">
    <property type="entry name" value="DUF3995"/>
</dbReference>
<comment type="caution">
    <text evidence="2">The sequence shown here is derived from an EMBL/GenBank/DDBJ whole genome shotgun (WGS) entry which is preliminary data.</text>
</comment>
<feature type="transmembrane region" description="Helical" evidence="1">
    <location>
        <begin position="83"/>
        <end position="111"/>
    </location>
</feature>
<dbReference type="Proteomes" id="UP000681526">
    <property type="component" value="Unassembled WGS sequence"/>
</dbReference>
<keyword evidence="1" id="KW-0472">Membrane</keyword>
<accession>A0ABM8UZL6</accession>
<proteinExistence type="predicted"/>
<feature type="transmembrane region" description="Helical" evidence="1">
    <location>
        <begin position="123"/>
        <end position="144"/>
    </location>
</feature>
<keyword evidence="1" id="KW-0812">Transmembrane</keyword>
<evidence type="ECO:0000313" key="3">
    <source>
        <dbReference type="Proteomes" id="UP000681526"/>
    </source>
</evidence>
<sequence length="156" mass="17239">MDRRGKGVVYAGIGWTVLFAVMSFYWAAGGMIGVESLGGAVYEKALERDPEFAAIVWATGFVKLAGAVLLLLLLGRRGSFRRLLAWICMVAGVLIFLYGLANFVTISLAGLNVLDFDLSRHAMVWRLVFWEPFWMAGGWLYFAAGRKRIAGVKPID</sequence>
<evidence type="ECO:0008006" key="4">
    <source>
        <dbReference type="Google" id="ProtNLM"/>
    </source>
</evidence>
<dbReference type="Pfam" id="PF13160">
    <property type="entry name" value="DUF3995"/>
    <property type="match status" value="1"/>
</dbReference>